<sequence length="89" mass="9738">MWQERHVANSSVAQGTAAVEMCCADLGSRDCIAYASFFANPQLGGLSYACQIDMFTLHDERLLILNDIIQIADCDPRFGPQSAETHESA</sequence>
<dbReference type="EMBL" id="ML992681">
    <property type="protein sequence ID" value="KAF2210331.1"/>
    <property type="molecule type" value="Genomic_DNA"/>
</dbReference>
<reference evidence="1" key="1">
    <citation type="journal article" date="2020" name="Stud. Mycol.">
        <title>101 Dothideomycetes genomes: a test case for predicting lifestyles and emergence of pathogens.</title>
        <authorList>
            <person name="Haridas S."/>
            <person name="Albert R."/>
            <person name="Binder M."/>
            <person name="Bloem J."/>
            <person name="Labutti K."/>
            <person name="Salamov A."/>
            <person name="Andreopoulos B."/>
            <person name="Baker S."/>
            <person name="Barry K."/>
            <person name="Bills G."/>
            <person name="Bluhm B."/>
            <person name="Cannon C."/>
            <person name="Castanera R."/>
            <person name="Culley D."/>
            <person name="Daum C."/>
            <person name="Ezra D."/>
            <person name="Gonzalez J."/>
            <person name="Henrissat B."/>
            <person name="Kuo A."/>
            <person name="Liang C."/>
            <person name="Lipzen A."/>
            <person name="Lutzoni F."/>
            <person name="Magnuson J."/>
            <person name="Mondo S."/>
            <person name="Nolan M."/>
            <person name="Ohm R."/>
            <person name="Pangilinan J."/>
            <person name="Park H.-J."/>
            <person name="Ramirez L."/>
            <person name="Alfaro M."/>
            <person name="Sun H."/>
            <person name="Tritt A."/>
            <person name="Yoshinaga Y."/>
            <person name="Zwiers L.-H."/>
            <person name="Turgeon B."/>
            <person name="Goodwin S."/>
            <person name="Spatafora J."/>
            <person name="Crous P."/>
            <person name="Grigoriev I."/>
        </authorList>
    </citation>
    <scope>NUCLEOTIDE SEQUENCE</scope>
    <source>
        <strain evidence="1">SCOH1-5</strain>
    </source>
</reference>
<evidence type="ECO:0000313" key="1">
    <source>
        <dbReference type="EMBL" id="KAF2210331.1"/>
    </source>
</evidence>
<keyword evidence="2" id="KW-1185">Reference proteome</keyword>
<dbReference type="AlphaFoldDB" id="A0A6A6FA89"/>
<dbReference type="Proteomes" id="UP000799539">
    <property type="component" value="Unassembled WGS sequence"/>
</dbReference>
<protein>
    <submittedName>
        <fullName evidence="1">Uncharacterized protein</fullName>
    </submittedName>
</protein>
<evidence type="ECO:0000313" key="2">
    <source>
        <dbReference type="Proteomes" id="UP000799539"/>
    </source>
</evidence>
<name>A0A6A6FA89_9PEZI</name>
<accession>A0A6A6FA89</accession>
<organism evidence="1 2">
    <name type="scientific">Cercospora zeae-maydis SCOH1-5</name>
    <dbReference type="NCBI Taxonomy" id="717836"/>
    <lineage>
        <taxon>Eukaryota</taxon>
        <taxon>Fungi</taxon>
        <taxon>Dikarya</taxon>
        <taxon>Ascomycota</taxon>
        <taxon>Pezizomycotina</taxon>
        <taxon>Dothideomycetes</taxon>
        <taxon>Dothideomycetidae</taxon>
        <taxon>Mycosphaerellales</taxon>
        <taxon>Mycosphaerellaceae</taxon>
        <taxon>Cercospora</taxon>
    </lineage>
</organism>
<proteinExistence type="predicted"/>
<gene>
    <name evidence="1" type="ORF">CERZMDRAFT_91146</name>
</gene>